<dbReference type="GO" id="GO:0031783">
    <property type="term" value="F:type 5 melanocortin receptor binding"/>
    <property type="evidence" value="ECO:0007669"/>
    <property type="project" value="TreeGrafter"/>
</dbReference>
<evidence type="ECO:0000256" key="5">
    <source>
        <dbReference type="ARBA" id="ARBA00022692"/>
    </source>
</evidence>
<organism evidence="10 11">
    <name type="scientific">Triplophysa tibetana</name>
    <dbReference type="NCBI Taxonomy" id="1572043"/>
    <lineage>
        <taxon>Eukaryota</taxon>
        <taxon>Metazoa</taxon>
        <taxon>Chordata</taxon>
        <taxon>Craniata</taxon>
        <taxon>Vertebrata</taxon>
        <taxon>Euteleostomi</taxon>
        <taxon>Actinopterygii</taxon>
        <taxon>Neopterygii</taxon>
        <taxon>Teleostei</taxon>
        <taxon>Ostariophysi</taxon>
        <taxon>Cypriniformes</taxon>
        <taxon>Nemacheilidae</taxon>
        <taxon>Triplophysa</taxon>
    </lineage>
</organism>
<dbReference type="EMBL" id="SOYY01000005">
    <property type="protein sequence ID" value="KAA0720858.1"/>
    <property type="molecule type" value="Genomic_DNA"/>
</dbReference>
<dbReference type="PANTHER" id="PTHR28675">
    <property type="entry name" value="MELANOCORTIN-2 RECEPTOR ACCESSORY PROTEIN 2"/>
    <property type="match status" value="1"/>
</dbReference>
<dbReference type="AlphaFoldDB" id="A0A5A9PGD1"/>
<gene>
    <name evidence="10" type="ORF">E1301_Tti019317</name>
</gene>
<evidence type="ECO:0000256" key="4">
    <source>
        <dbReference type="ARBA" id="ARBA00022475"/>
    </source>
</evidence>
<dbReference type="GO" id="GO:0031780">
    <property type="term" value="F:corticotropin hormone receptor binding"/>
    <property type="evidence" value="ECO:0007669"/>
    <property type="project" value="TreeGrafter"/>
</dbReference>
<evidence type="ECO:0000313" key="11">
    <source>
        <dbReference type="Proteomes" id="UP000324632"/>
    </source>
</evidence>
<keyword evidence="8 9" id="KW-0472">Membrane</keyword>
<reference evidence="10 11" key="1">
    <citation type="journal article" date="2019" name="Mol. Ecol. Resour.">
        <title>Chromosome-level genome assembly of Triplophysa tibetana, a fish adapted to the harsh high-altitude environment of the Tibetan Plateau.</title>
        <authorList>
            <person name="Yang X."/>
            <person name="Liu H."/>
            <person name="Ma Z."/>
            <person name="Zou Y."/>
            <person name="Zou M."/>
            <person name="Mao Y."/>
            <person name="Li X."/>
            <person name="Wang H."/>
            <person name="Chen T."/>
            <person name="Wang W."/>
            <person name="Yang R."/>
        </authorList>
    </citation>
    <scope>NUCLEOTIDE SEQUENCE [LARGE SCALE GENOMIC DNA]</scope>
    <source>
        <strain evidence="10">TTIB1903HZAU</strain>
        <tissue evidence="10">Muscle</tissue>
    </source>
</reference>
<comment type="similarity">
    <text evidence="3">Belongs to the MRAP family.</text>
</comment>
<proteinExistence type="inferred from homology"/>
<keyword evidence="7 9" id="KW-1133">Transmembrane helix</keyword>
<dbReference type="Pfam" id="PF15183">
    <property type="entry name" value="MRAP"/>
    <property type="match status" value="1"/>
</dbReference>
<dbReference type="Proteomes" id="UP000324632">
    <property type="component" value="Chromosome 5"/>
</dbReference>
<dbReference type="GO" id="GO:0005886">
    <property type="term" value="C:plasma membrane"/>
    <property type="evidence" value="ECO:0007669"/>
    <property type="project" value="UniProtKB-SubCell"/>
</dbReference>
<keyword evidence="10" id="KW-0675">Receptor</keyword>
<evidence type="ECO:0000256" key="9">
    <source>
        <dbReference type="SAM" id="Phobius"/>
    </source>
</evidence>
<dbReference type="OrthoDB" id="9904651at2759"/>
<evidence type="ECO:0000256" key="8">
    <source>
        <dbReference type="ARBA" id="ARBA00023136"/>
    </source>
</evidence>
<dbReference type="GO" id="GO:0031782">
    <property type="term" value="F:type 4 melanocortin receptor binding"/>
    <property type="evidence" value="ECO:0007669"/>
    <property type="project" value="TreeGrafter"/>
</dbReference>
<dbReference type="GO" id="GO:0072659">
    <property type="term" value="P:protein localization to plasma membrane"/>
    <property type="evidence" value="ECO:0007669"/>
    <property type="project" value="TreeGrafter"/>
</dbReference>
<dbReference type="PANTHER" id="PTHR28675:SF1">
    <property type="entry name" value="MELANOCORTIN-2 RECEPTOR ACCESSORY PROTEIN 2"/>
    <property type="match status" value="1"/>
</dbReference>
<evidence type="ECO:0000256" key="3">
    <source>
        <dbReference type="ARBA" id="ARBA00010063"/>
    </source>
</evidence>
<evidence type="ECO:0000256" key="2">
    <source>
        <dbReference type="ARBA" id="ARBA00004389"/>
    </source>
</evidence>
<feature type="transmembrane region" description="Helical" evidence="9">
    <location>
        <begin position="37"/>
        <end position="61"/>
    </location>
</feature>
<dbReference type="GO" id="GO:0031781">
    <property type="term" value="F:type 3 melanocortin receptor binding"/>
    <property type="evidence" value="ECO:0007669"/>
    <property type="project" value="TreeGrafter"/>
</dbReference>
<comment type="caution">
    <text evidence="10">The sequence shown here is derived from an EMBL/GenBank/DDBJ whole genome shotgun (WGS) entry which is preliminary data.</text>
</comment>
<keyword evidence="5 9" id="KW-0812">Transmembrane</keyword>
<evidence type="ECO:0000256" key="6">
    <source>
        <dbReference type="ARBA" id="ARBA00022824"/>
    </source>
</evidence>
<keyword evidence="6" id="KW-0256">Endoplasmic reticulum</keyword>
<comment type="subcellular location">
    <subcellularLocation>
        <location evidence="1">Cell membrane</location>
        <topology evidence="1">Single-pass membrane protein</topology>
    </subcellularLocation>
    <subcellularLocation>
        <location evidence="2">Endoplasmic reticulum membrane</location>
        <topology evidence="2">Single-pass membrane protein</topology>
    </subcellularLocation>
</comment>
<dbReference type="InterPro" id="IPR028111">
    <property type="entry name" value="MRAP"/>
</dbReference>
<evidence type="ECO:0000256" key="7">
    <source>
        <dbReference type="ARBA" id="ARBA00022989"/>
    </source>
</evidence>
<name>A0A5A9PGD1_9TELE</name>
<protein>
    <submittedName>
        <fullName evidence="10">Melanocortin-2 receptor accessory protein 2B</fullName>
    </submittedName>
</protein>
<dbReference type="GO" id="GO:0070996">
    <property type="term" value="F:type 1 melanocortin receptor binding"/>
    <property type="evidence" value="ECO:0007669"/>
    <property type="project" value="TreeGrafter"/>
</dbReference>
<keyword evidence="11" id="KW-1185">Reference proteome</keyword>
<keyword evidence="4" id="KW-1003">Cell membrane</keyword>
<evidence type="ECO:0000313" key="10">
    <source>
        <dbReference type="EMBL" id="KAA0720858.1"/>
    </source>
</evidence>
<sequence>MTAHVNQSHSTGDYEWRYEYYDDEESVFFEGLKANRYSVVIGFWVGLAVFVIFMFFVLTLLTKTGAPHPVIPDPSEKHHGPDDNLLEAGCPQTFLLSPMLDESLSLFHFYIHEADQTPVDRDTLIGIERCGGREPIDCIGLAIEGERGNRDDHYLSNFSFPSFVQSEHSSSLDNDDKLACGLPVISDSQSPVINS</sequence>
<dbReference type="GO" id="GO:0030545">
    <property type="term" value="F:signaling receptor regulator activity"/>
    <property type="evidence" value="ECO:0007669"/>
    <property type="project" value="TreeGrafter"/>
</dbReference>
<dbReference type="GO" id="GO:0106070">
    <property type="term" value="P:regulation of adenylate cyclase-activating G protein-coupled receptor signaling pathway"/>
    <property type="evidence" value="ECO:0007669"/>
    <property type="project" value="TreeGrafter"/>
</dbReference>
<accession>A0A5A9PGD1</accession>
<evidence type="ECO:0000256" key="1">
    <source>
        <dbReference type="ARBA" id="ARBA00004162"/>
    </source>
</evidence>
<dbReference type="GO" id="GO:0005789">
    <property type="term" value="C:endoplasmic reticulum membrane"/>
    <property type="evidence" value="ECO:0007669"/>
    <property type="project" value="UniProtKB-SubCell"/>
</dbReference>